<keyword evidence="1" id="KW-1133">Transmembrane helix</keyword>
<accession>A0A6N6M9S0</accession>
<proteinExistence type="predicted"/>
<evidence type="ECO:0000313" key="3">
    <source>
        <dbReference type="Proteomes" id="UP000435357"/>
    </source>
</evidence>
<organism evidence="2 3">
    <name type="scientific">Salibacter halophilus</name>
    <dbReference type="NCBI Taxonomy" id="1803916"/>
    <lineage>
        <taxon>Bacteria</taxon>
        <taxon>Pseudomonadati</taxon>
        <taxon>Bacteroidota</taxon>
        <taxon>Flavobacteriia</taxon>
        <taxon>Flavobacteriales</taxon>
        <taxon>Salibacteraceae</taxon>
        <taxon>Salibacter</taxon>
    </lineage>
</organism>
<feature type="transmembrane region" description="Helical" evidence="1">
    <location>
        <begin position="34"/>
        <end position="55"/>
    </location>
</feature>
<protein>
    <submittedName>
        <fullName evidence="2">Uncharacterized protein</fullName>
    </submittedName>
</protein>
<evidence type="ECO:0000256" key="1">
    <source>
        <dbReference type="SAM" id="Phobius"/>
    </source>
</evidence>
<keyword evidence="3" id="KW-1185">Reference proteome</keyword>
<sequence length="184" mass="21895">MKKEIGDNISISKQDDEVLIKIINPLEGWQEMALLGWLVLWTSLGIYVTFYLFNAGLERDAYIFFIVYLSFWGYFEYKALHGYLFKKFGYELIKINKEKLLYKRSLFKRGKIKNYLRKNIKGFRLFEPSKKSFAAAYNKTFWTVGNEQIEFDYLGGKVSFGMHLEEKDARQLTVFLNRQLKTIR</sequence>
<comment type="caution">
    <text evidence="2">The sequence shown here is derived from an EMBL/GenBank/DDBJ whole genome shotgun (WGS) entry which is preliminary data.</text>
</comment>
<evidence type="ECO:0000313" key="2">
    <source>
        <dbReference type="EMBL" id="KAB1065623.1"/>
    </source>
</evidence>
<keyword evidence="1" id="KW-0472">Membrane</keyword>
<dbReference type="AlphaFoldDB" id="A0A6N6M9S0"/>
<keyword evidence="1" id="KW-0812">Transmembrane</keyword>
<dbReference type="OrthoDB" id="1466947at2"/>
<name>A0A6N6M9S0_9FLAO</name>
<gene>
    <name evidence="2" type="ORF">F3059_02925</name>
</gene>
<dbReference type="EMBL" id="WACR01000002">
    <property type="protein sequence ID" value="KAB1065623.1"/>
    <property type="molecule type" value="Genomic_DNA"/>
</dbReference>
<dbReference type="Proteomes" id="UP000435357">
    <property type="component" value="Unassembled WGS sequence"/>
</dbReference>
<dbReference type="RefSeq" id="WP_151166447.1">
    <property type="nucleotide sequence ID" value="NZ_WACR01000002.1"/>
</dbReference>
<feature type="transmembrane region" description="Helical" evidence="1">
    <location>
        <begin position="61"/>
        <end position="77"/>
    </location>
</feature>
<reference evidence="2 3" key="1">
    <citation type="submission" date="2019-09" db="EMBL/GenBank/DDBJ databases">
        <title>Genomes of Cryomorphaceae.</title>
        <authorList>
            <person name="Bowman J.P."/>
        </authorList>
    </citation>
    <scope>NUCLEOTIDE SEQUENCE [LARGE SCALE GENOMIC DNA]</scope>
    <source>
        <strain evidence="2 3">KCTC 52047</strain>
    </source>
</reference>